<protein>
    <submittedName>
        <fullName evidence="1">CSON011890 protein</fullName>
    </submittedName>
</protein>
<proteinExistence type="predicted"/>
<accession>A0A336M6Q8</accession>
<dbReference type="EMBL" id="UFQT01000537">
    <property type="protein sequence ID" value="SSX25061.1"/>
    <property type="molecule type" value="Genomic_DNA"/>
</dbReference>
<gene>
    <name evidence="1" type="primary">CSON011890</name>
</gene>
<reference evidence="1" key="1">
    <citation type="submission" date="2018-07" db="EMBL/GenBank/DDBJ databases">
        <authorList>
            <person name="Quirk P.G."/>
            <person name="Krulwich T.A."/>
        </authorList>
    </citation>
    <scope>NUCLEOTIDE SEQUENCE</scope>
</reference>
<dbReference type="VEuPathDB" id="VectorBase:CSON011890"/>
<name>A0A336M6Q8_CULSO</name>
<dbReference type="AlphaFoldDB" id="A0A336M6Q8"/>
<evidence type="ECO:0000313" key="1">
    <source>
        <dbReference type="EMBL" id="SSX25061.1"/>
    </source>
</evidence>
<organism evidence="1">
    <name type="scientific">Culicoides sonorensis</name>
    <name type="common">Biting midge</name>
    <dbReference type="NCBI Taxonomy" id="179676"/>
    <lineage>
        <taxon>Eukaryota</taxon>
        <taxon>Metazoa</taxon>
        <taxon>Ecdysozoa</taxon>
        <taxon>Arthropoda</taxon>
        <taxon>Hexapoda</taxon>
        <taxon>Insecta</taxon>
        <taxon>Pterygota</taxon>
        <taxon>Neoptera</taxon>
        <taxon>Endopterygota</taxon>
        <taxon>Diptera</taxon>
        <taxon>Nematocera</taxon>
        <taxon>Chironomoidea</taxon>
        <taxon>Ceratopogonidae</taxon>
        <taxon>Ceratopogoninae</taxon>
        <taxon>Culicoides</taxon>
        <taxon>Monoculicoides</taxon>
    </lineage>
</organism>
<sequence length="259" mass="29902">MVMYNILDRLKLYEVTITPDYDKKVDKQTLKNVKAYIKKQGIKEWKQLHLESCLESLYGGQKLFSYKIGEKNVECTTSMNCHLITAKAPTKIEACRLATIKILQLFYNLPFNDQFELPVGKIDVKCLTDAITLSYPELKNSSLTEMEIFTLKERALGYLSNFFAKSKVLVFFPDMINNVFNNEKIEYFQLADEVIIKISSVSCIFVGSKYLLYEKALELLLGIEFGENAYPENMIKVIEESCVKLQKIDNSVKQIQFDQ</sequence>